<dbReference type="InterPro" id="IPR052895">
    <property type="entry name" value="HetReg/Transcr_Mod"/>
</dbReference>
<protein>
    <submittedName>
        <fullName evidence="2">Heterokaryon incompatibility</fullName>
    </submittedName>
</protein>
<dbReference type="PANTHER" id="PTHR24148:SF79">
    <property type="entry name" value="HETEROKARYON INCOMPATIBILITY DOMAIN-CONTAINING PROTEIN"/>
    <property type="match status" value="1"/>
</dbReference>
<keyword evidence="3" id="KW-1185">Reference proteome</keyword>
<dbReference type="PANTHER" id="PTHR24148">
    <property type="entry name" value="ANKYRIN REPEAT DOMAIN-CONTAINING PROTEIN 39 HOMOLOG-RELATED"/>
    <property type="match status" value="1"/>
</dbReference>
<sequence>CELKISRSSAQPPYIVLSYTWGDPNVTENKYLDSKELHVTTKLRLVLSHLRQDEGDLLLWIDALCINQKDVREKTSQVAMMREIYSEATKVVG</sequence>
<dbReference type="AlphaFoldDB" id="A0A9P4S3E1"/>
<organism evidence="2 3">
    <name type="scientific">Patellaria atrata CBS 101060</name>
    <dbReference type="NCBI Taxonomy" id="1346257"/>
    <lineage>
        <taxon>Eukaryota</taxon>
        <taxon>Fungi</taxon>
        <taxon>Dikarya</taxon>
        <taxon>Ascomycota</taxon>
        <taxon>Pezizomycotina</taxon>
        <taxon>Dothideomycetes</taxon>
        <taxon>Dothideomycetes incertae sedis</taxon>
        <taxon>Patellariales</taxon>
        <taxon>Patellariaceae</taxon>
        <taxon>Patellaria</taxon>
    </lineage>
</organism>
<feature type="domain" description="Heterokaryon incompatibility" evidence="1">
    <location>
        <begin position="14"/>
        <end position="92"/>
    </location>
</feature>
<dbReference type="Proteomes" id="UP000799429">
    <property type="component" value="Unassembled WGS sequence"/>
</dbReference>
<name>A0A9P4S3E1_9PEZI</name>
<dbReference type="OrthoDB" id="5386682at2759"/>
<reference evidence="2" key="1">
    <citation type="journal article" date="2020" name="Stud. Mycol.">
        <title>101 Dothideomycetes genomes: a test case for predicting lifestyles and emergence of pathogens.</title>
        <authorList>
            <person name="Haridas S."/>
            <person name="Albert R."/>
            <person name="Binder M."/>
            <person name="Bloem J."/>
            <person name="Labutti K."/>
            <person name="Salamov A."/>
            <person name="Andreopoulos B."/>
            <person name="Baker S."/>
            <person name="Barry K."/>
            <person name="Bills G."/>
            <person name="Bluhm B."/>
            <person name="Cannon C."/>
            <person name="Castanera R."/>
            <person name="Culley D."/>
            <person name="Daum C."/>
            <person name="Ezra D."/>
            <person name="Gonzalez J."/>
            <person name="Henrissat B."/>
            <person name="Kuo A."/>
            <person name="Liang C."/>
            <person name="Lipzen A."/>
            <person name="Lutzoni F."/>
            <person name="Magnuson J."/>
            <person name="Mondo S."/>
            <person name="Nolan M."/>
            <person name="Ohm R."/>
            <person name="Pangilinan J."/>
            <person name="Park H.-J."/>
            <person name="Ramirez L."/>
            <person name="Alfaro M."/>
            <person name="Sun H."/>
            <person name="Tritt A."/>
            <person name="Yoshinaga Y."/>
            <person name="Zwiers L.-H."/>
            <person name="Turgeon B."/>
            <person name="Goodwin S."/>
            <person name="Spatafora J."/>
            <person name="Crous P."/>
            <person name="Grigoriev I."/>
        </authorList>
    </citation>
    <scope>NUCLEOTIDE SEQUENCE</scope>
    <source>
        <strain evidence="2">CBS 101060</strain>
    </source>
</reference>
<accession>A0A9P4S3E1</accession>
<feature type="non-terminal residue" evidence="2">
    <location>
        <position position="1"/>
    </location>
</feature>
<gene>
    <name evidence="2" type="ORF">M501DRAFT_944203</name>
</gene>
<proteinExistence type="predicted"/>
<dbReference type="EMBL" id="MU006119">
    <property type="protein sequence ID" value="KAF2834440.1"/>
    <property type="molecule type" value="Genomic_DNA"/>
</dbReference>
<evidence type="ECO:0000313" key="3">
    <source>
        <dbReference type="Proteomes" id="UP000799429"/>
    </source>
</evidence>
<dbReference type="Pfam" id="PF06985">
    <property type="entry name" value="HET"/>
    <property type="match status" value="1"/>
</dbReference>
<comment type="caution">
    <text evidence="2">The sequence shown here is derived from an EMBL/GenBank/DDBJ whole genome shotgun (WGS) entry which is preliminary data.</text>
</comment>
<evidence type="ECO:0000259" key="1">
    <source>
        <dbReference type="Pfam" id="PF06985"/>
    </source>
</evidence>
<evidence type="ECO:0000313" key="2">
    <source>
        <dbReference type="EMBL" id="KAF2834440.1"/>
    </source>
</evidence>
<dbReference type="InterPro" id="IPR010730">
    <property type="entry name" value="HET"/>
</dbReference>